<dbReference type="PANTHER" id="PTHR21529:SF4">
    <property type="entry name" value="TPR AND ANKYRIN REPEAT-CONTAINING PROTEIN 1"/>
    <property type="match status" value="1"/>
</dbReference>
<organism evidence="1 2">
    <name type="scientific">Forsythia ovata</name>
    <dbReference type="NCBI Taxonomy" id="205694"/>
    <lineage>
        <taxon>Eukaryota</taxon>
        <taxon>Viridiplantae</taxon>
        <taxon>Streptophyta</taxon>
        <taxon>Embryophyta</taxon>
        <taxon>Tracheophyta</taxon>
        <taxon>Spermatophyta</taxon>
        <taxon>Magnoliopsida</taxon>
        <taxon>eudicotyledons</taxon>
        <taxon>Gunneridae</taxon>
        <taxon>Pentapetalae</taxon>
        <taxon>asterids</taxon>
        <taxon>lamiids</taxon>
        <taxon>Lamiales</taxon>
        <taxon>Oleaceae</taxon>
        <taxon>Forsythieae</taxon>
        <taxon>Forsythia</taxon>
    </lineage>
</organism>
<evidence type="ECO:0000313" key="2">
    <source>
        <dbReference type="Proteomes" id="UP001604277"/>
    </source>
</evidence>
<dbReference type="AlphaFoldDB" id="A0ABD1SLK2"/>
<gene>
    <name evidence="1" type="ORF">Fot_35358</name>
</gene>
<proteinExistence type="predicted"/>
<name>A0ABD1SLK2_9LAMI</name>
<dbReference type="PANTHER" id="PTHR21529">
    <property type="entry name" value="MAMMARY TURMOR VIRUS RECEPTOR HOMOLOG 1, 2 MTVR1, 2"/>
    <property type="match status" value="1"/>
</dbReference>
<evidence type="ECO:0000313" key="1">
    <source>
        <dbReference type="EMBL" id="KAL2501510.1"/>
    </source>
</evidence>
<dbReference type="SUPFAM" id="SSF52540">
    <property type="entry name" value="P-loop containing nucleoside triphosphate hydrolases"/>
    <property type="match status" value="1"/>
</dbReference>
<dbReference type="InterPro" id="IPR039904">
    <property type="entry name" value="TRANK1"/>
</dbReference>
<dbReference type="Proteomes" id="UP001604277">
    <property type="component" value="Unassembled WGS sequence"/>
</dbReference>
<dbReference type="InterPro" id="IPR027417">
    <property type="entry name" value="P-loop_NTPase"/>
</dbReference>
<accession>A0ABD1SLK2</accession>
<sequence length="259" mass="29993">MLDAPKSLPISHNVVSVVKHLLSAPDGRELDLPFEVTDEEREIILFPRSCFILGRSGTGKTTVSTMKLYWKMEQLGFVSDGFSPNLRSDVTFLHQIFITVSPKLCYAVKQHVSRLRRFADGVQYYTDNTFIDMDGIDEMAKFQDIRDTFVGIQPRTYPLVITFRKFLMMLDGTIDNSYLDRFYAVRGYSKENRSSRLISVQTCLRTKEVNYDRFCCFYRPHFNKKLIKNLDSSRVFAEIMSHIKGGLSLKDYVSVSTFY</sequence>
<comment type="caution">
    <text evidence="1">The sequence shown here is derived from an EMBL/GenBank/DDBJ whole genome shotgun (WGS) entry which is preliminary data.</text>
</comment>
<keyword evidence="2" id="KW-1185">Reference proteome</keyword>
<protein>
    <submittedName>
        <fullName evidence="1">Uncharacterized protein</fullName>
    </submittedName>
</protein>
<reference evidence="2" key="1">
    <citation type="submission" date="2024-07" db="EMBL/GenBank/DDBJ databases">
        <title>Two chromosome-level genome assemblies of Korean endemic species Abeliophyllum distichum and Forsythia ovata (Oleaceae).</title>
        <authorList>
            <person name="Jang H."/>
        </authorList>
    </citation>
    <scope>NUCLEOTIDE SEQUENCE [LARGE SCALE GENOMIC DNA]</scope>
</reference>
<dbReference type="EMBL" id="JBFOLJ010000010">
    <property type="protein sequence ID" value="KAL2501510.1"/>
    <property type="molecule type" value="Genomic_DNA"/>
</dbReference>